<dbReference type="GeneID" id="115890647"/>
<proteinExistence type="predicted"/>
<dbReference type="Proteomes" id="UP000504635">
    <property type="component" value="Unplaced"/>
</dbReference>
<dbReference type="KEGG" id="soy:115890647"/>
<dbReference type="OrthoDB" id="6776074at2759"/>
<name>A0A6J2YUF2_SITOR</name>
<sequence length="155" mass="17988">MRELGRLCRVYCAGHHTRWAYEIQNFSELMNSVVHESTGFSPNELHRNITTPNYLPATLVHTPNVGKVSDKNQRLLLAKETLISRAARRKINHPHRPYPTFNINDLVLLRANTISSALSAETKKFLLLFEGPFRIKKKNFVRTFINHPYNHQRGK</sequence>
<evidence type="ECO:0000313" key="2">
    <source>
        <dbReference type="RefSeq" id="XP_030766806.1"/>
    </source>
</evidence>
<organism evidence="1 2">
    <name type="scientific">Sitophilus oryzae</name>
    <name type="common">Rice weevil</name>
    <name type="synonym">Curculio oryzae</name>
    <dbReference type="NCBI Taxonomy" id="7048"/>
    <lineage>
        <taxon>Eukaryota</taxon>
        <taxon>Metazoa</taxon>
        <taxon>Ecdysozoa</taxon>
        <taxon>Arthropoda</taxon>
        <taxon>Hexapoda</taxon>
        <taxon>Insecta</taxon>
        <taxon>Pterygota</taxon>
        <taxon>Neoptera</taxon>
        <taxon>Endopterygota</taxon>
        <taxon>Coleoptera</taxon>
        <taxon>Polyphaga</taxon>
        <taxon>Cucujiformia</taxon>
        <taxon>Curculionidae</taxon>
        <taxon>Dryophthorinae</taxon>
        <taxon>Sitophilus</taxon>
    </lineage>
</organism>
<gene>
    <name evidence="2" type="primary">LOC115890647</name>
</gene>
<keyword evidence="1" id="KW-1185">Reference proteome</keyword>
<evidence type="ECO:0000313" key="1">
    <source>
        <dbReference type="Proteomes" id="UP000504635"/>
    </source>
</evidence>
<dbReference type="InParanoid" id="A0A6J2YUF2"/>
<dbReference type="RefSeq" id="XP_030766806.1">
    <property type="nucleotide sequence ID" value="XM_030910946.1"/>
</dbReference>
<accession>A0A6J2YUF2</accession>
<protein>
    <submittedName>
        <fullName evidence="2">Uncharacterized protein LOC115890647</fullName>
    </submittedName>
</protein>
<dbReference type="AlphaFoldDB" id="A0A6J2YUF2"/>
<reference evidence="2" key="1">
    <citation type="submission" date="2025-08" db="UniProtKB">
        <authorList>
            <consortium name="RefSeq"/>
        </authorList>
    </citation>
    <scope>IDENTIFICATION</scope>
    <source>
        <tissue evidence="2">Gonads</tissue>
    </source>
</reference>